<dbReference type="Proteomes" id="UP000217790">
    <property type="component" value="Unassembled WGS sequence"/>
</dbReference>
<feature type="binding site" evidence="2">
    <location>
        <begin position="356"/>
        <end position="363"/>
    </location>
    <ligand>
        <name>ATP</name>
        <dbReference type="ChEBI" id="CHEBI:30616"/>
    </ligand>
</feature>
<name>A0A2H3E1E6_ARMGA</name>
<evidence type="ECO:0000259" key="3">
    <source>
        <dbReference type="PROSITE" id="PS51459"/>
    </source>
</evidence>
<dbReference type="OMA" id="HCLETNA"/>
<proteinExistence type="predicted"/>
<keyword evidence="2" id="KW-0547">Nucleotide-binding</keyword>
<dbReference type="AlphaFoldDB" id="A0A2H3E1E6"/>
<dbReference type="PANTHER" id="PTHR13504">
    <property type="entry name" value="FIDO DOMAIN-CONTAINING PROTEIN DDB_G0283145"/>
    <property type="match status" value="1"/>
</dbReference>
<protein>
    <recommendedName>
        <fullName evidence="3">Fido domain-containing protein</fullName>
    </recommendedName>
</protein>
<dbReference type="STRING" id="47427.A0A2H3E1E6"/>
<evidence type="ECO:0000256" key="2">
    <source>
        <dbReference type="PIRSR" id="PIRSR640198-2"/>
    </source>
</evidence>
<dbReference type="InParanoid" id="A0A2H3E1E6"/>
<dbReference type="PROSITE" id="PS51459">
    <property type="entry name" value="FIDO"/>
    <property type="match status" value="1"/>
</dbReference>
<feature type="active site" evidence="1">
    <location>
        <position position="352"/>
    </location>
</feature>
<evidence type="ECO:0000313" key="4">
    <source>
        <dbReference type="EMBL" id="PBL00131.1"/>
    </source>
</evidence>
<dbReference type="GO" id="GO:0005524">
    <property type="term" value="F:ATP binding"/>
    <property type="evidence" value="ECO:0007669"/>
    <property type="project" value="UniProtKB-KW"/>
</dbReference>
<dbReference type="Pfam" id="PF02661">
    <property type="entry name" value="Fic"/>
    <property type="match status" value="1"/>
</dbReference>
<keyword evidence="5" id="KW-1185">Reference proteome</keyword>
<evidence type="ECO:0000256" key="1">
    <source>
        <dbReference type="PIRSR" id="PIRSR640198-1"/>
    </source>
</evidence>
<dbReference type="PANTHER" id="PTHR13504:SF38">
    <property type="entry name" value="FIDO DOMAIN-CONTAINING PROTEIN"/>
    <property type="match status" value="1"/>
</dbReference>
<keyword evidence="2" id="KW-0067">ATP-binding</keyword>
<gene>
    <name evidence="4" type="ORF">ARMGADRAFT_1159518</name>
</gene>
<dbReference type="InterPro" id="IPR040198">
    <property type="entry name" value="Fido_containing"/>
</dbReference>
<dbReference type="SUPFAM" id="SSF140931">
    <property type="entry name" value="Fic-like"/>
    <property type="match status" value="1"/>
</dbReference>
<evidence type="ECO:0000313" key="5">
    <source>
        <dbReference type="Proteomes" id="UP000217790"/>
    </source>
</evidence>
<organism evidence="4 5">
    <name type="scientific">Armillaria gallica</name>
    <name type="common">Bulbous honey fungus</name>
    <name type="synonym">Armillaria bulbosa</name>
    <dbReference type="NCBI Taxonomy" id="47427"/>
    <lineage>
        <taxon>Eukaryota</taxon>
        <taxon>Fungi</taxon>
        <taxon>Dikarya</taxon>
        <taxon>Basidiomycota</taxon>
        <taxon>Agaricomycotina</taxon>
        <taxon>Agaricomycetes</taxon>
        <taxon>Agaricomycetidae</taxon>
        <taxon>Agaricales</taxon>
        <taxon>Marasmiineae</taxon>
        <taxon>Physalacriaceae</taxon>
        <taxon>Armillaria</taxon>
    </lineage>
</organism>
<reference evidence="5" key="1">
    <citation type="journal article" date="2017" name="Nat. Ecol. Evol.">
        <title>Genome expansion and lineage-specific genetic innovations in the forest pathogenic fungi Armillaria.</title>
        <authorList>
            <person name="Sipos G."/>
            <person name="Prasanna A.N."/>
            <person name="Walter M.C."/>
            <person name="O'Connor E."/>
            <person name="Balint B."/>
            <person name="Krizsan K."/>
            <person name="Kiss B."/>
            <person name="Hess J."/>
            <person name="Varga T."/>
            <person name="Slot J."/>
            <person name="Riley R."/>
            <person name="Boka B."/>
            <person name="Rigling D."/>
            <person name="Barry K."/>
            <person name="Lee J."/>
            <person name="Mihaltcheva S."/>
            <person name="LaButti K."/>
            <person name="Lipzen A."/>
            <person name="Waldron R."/>
            <person name="Moloney N.M."/>
            <person name="Sperisen C."/>
            <person name="Kredics L."/>
            <person name="Vagvoelgyi C."/>
            <person name="Patrignani A."/>
            <person name="Fitzpatrick D."/>
            <person name="Nagy I."/>
            <person name="Doyle S."/>
            <person name="Anderson J.B."/>
            <person name="Grigoriev I.V."/>
            <person name="Gueldener U."/>
            <person name="Muensterkoetter M."/>
            <person name="Nagy L.G."/>
        </authorList>
    </citation>
    <scope>NUCLEOTIDE SEQUENCE [LARGE SCALE GENOMIC DNA]</scope>
    <source>
        <strain evidence="5">Ar21-2</strain>
    </source>
</reference>
<sequence length="457" mass="52484">MARLKCFHTSRPDLKSSAVTTLPTDMMGAEDSSKLKASLLVDNTNLLACAASARLWERLLEKYQVPLLLLLVADVRMTLDHPSIALPLYHELQTEIQDSNLASWINESHETISLTRRVTDSLRLSIDYAPGQNWWPERLNRPFPLFKLSKEAHSEIENLWSEVSEFENADRNLKTFHCIHTNDIEGVGTLEDSSYLLLLTHGLFFPNTRRETVVYTGELKDQPELFLRVLRGTNNALSRVMEMATSEHLTLTPTIICELHHTMLQGTQTVYLNDRDTFKYCAVGVTRQATQINVTARLPTGKMIQFCPYTEVDSYMAYFCHRFNMLMKSLDEGQLDVYACAAWVSQNFIDIHPFEDGNGRLSRMLASIPLVRRGLPPLCITMGTRSRCISALNTTRADTNTDYKNLTQFLAFSADMSLNVFRDMVSMKYNEAYLEDSCYRWREELEGKAEVEEWREW</sequence>
<dbReference type="OrthoDB" id="439046at2759"/>
<feature type="domain" description="Fido" evidence="3">
    <location>
        <begin position="251"/>
        <end position="412"/>
    </location>
</feature>
<dbReference type="InterPro" id="IPR036597">
    <property type="entry name" value="Fido-like_dom_sf"/>
</dbReference>
<dbReference type="Gene3D" id="1.10.3290.10">
    <property type="entry name" value="Fido-like domain"/>
    <property type="match status" value="1"/>
</dbReference>
<accession>A0A2H3E1E6</accession>
<dbReference type="EMBL" id="KZ293646">
    <property type="protein sequence ID" value="PBL00131.1"/>
    <property type="molecule type" value="Genomic_DNA"/>
</dbReference>
<dbReference type="InterPro" id="IPR003812">
    <property type="entry name" value="Fido"/>
</dbReference>